<dbReference type="EMBL" id="NCKV01012659">
    <property type="protein sequence ID" value="RWS21347.1"/>
    <property type="molecule type" value="Genomic_DNA"/>
</dbReference>
<proteinExistence type="predicted"/>
<dbReference type="Pfam" id="PF21549">
    <property type="entry name" value="PRDM2_PR"/>
    <property type="match status" value="1"/>
</dbReference>
<dbReference type="InterPro" id="IPR046341">
    <property type="entry name" value="SET_dom_sf"/>
</dbReference>
<name>A0A443S1C1_9ACAR</name>
<dbReference type="GO" id="GO:0008170">
    <property type="term" value="F:N-methyltransferase activity"/>
    <property type="evidence" value="ECO:0007669"/>
    <property type="project" value="UniProtKB-ARBA"/>
</dbReference>
<accession>A0A443S1C1</accession>
<dbReference type="GO" id="GO:0008276">
    <property type="term" value="F:protein methyltransferase activity"/>
    <property type="evidence" value="ECO:0007669"/>
    <property type="project" value="UniProtKB-ARBA"/>
</dbReference>
<evidence type="ECO:0000313" key="3">
    <source>
        <dbReference type="Proteomes" id="UP000288716"/>
    </source>
</evidence>
<protein>
    <submittedName>
        <fullName evidence="2">PR domain zinc finger protein 1-like isoform X1</fullName>
    </submittedName>
</protein>
<evidence type="ECO:0000259" key="1">
    <source>
        <dbReference type="Pfam" id="PF21549"/>
    </source>
</evidence>
<keyword evidence="3" id="KW-1185">Reference proteome</keyword>
<dbReference type="VEuPathDB" id="VectorBase:LDEU010693"/>
<dbReference type="Proteomes" id="UP000288716">
    <property type="component" value="Unassembled WGS sequence"/>
</dbReference>
<feature type="domain" description="SET" evidence="1">
    <location>
        <begin position="54"/>
        <end position="86"/>
    </location>
</feature>
<evidence type="ECO:0000313" key="2">
    <source>
        <dbReference type="EMBL" id="RWS21347.1"/>
    </source>
</evidence>
<reference evidence="2 3" key="1">
    <citation type="journal article" date="2018" name="Gigascience">
        <title>Genomes of trombidid mites reveal novel predicted allergens and laterally-transferred genes associated with secondary metabolism.</title>
        <authorList>
            <person name="Dong X."/>
            <person name="Chaisiri K."/>
            <person name="Xia D."/>
            <person name="Armstrong S.D."/>
            <person name="Fang Y."/>
            <person name="Donnelly M.J."/>
            <person name="Kadowaki T."/>
            <person name="McGarry J.W."/>
            <person name="Darby A.C."/>
            <person name="Makepeace B.L."/>
        </authorList>
    </citation>
    <scope>NUCLEOTIDE SEQUENCE [LARGE SCALE GENOMIC DNA]</scope>
    <source>
        <strain evidence="2">UoL-UT</strain>
    </source>
</reference>
<dbReference type="AlphaFoldDB" id="A0A443S1C1"/>
<dbReference type="Gene3D" id="2.170.270.10">
    <property type="entry name" value="SET domain"/>
    <property type="match status" value="1"/>
</dbReference>
<dbReference type="InterPro" id="IPR001214">
    <property type="entry name" value="SET_dom"/>
</dbReference>
<dbReference type="STRING" id="299467.A0A443S1C1"/>
<sequence>MFHKFNAILRTMQPFEKLTVYMVADQPCDAISQADYIQVAHILDHSSSQYDIPKEANHKYFWRVFNDEEDYHYIDAYEVSKANWMRSLTRRILVRFKICCPVKLANRFLLTQ</sequence>
<gene>
    <name evidence="2" type="ORF">B4U80_04066</name>
</gene>
<comment type="caution">
    <text evidence="2">The sequence shown here is derived from an EMBL/GenBank/DDBJ whole genome shotgun (WGS) entry which is preliminary data.</text>
</comment>
<organism evidence="2 3">
    <name type="scientific">Leptotrombidium deliense</name>
    <dbReference type="NCBI Taxonomy" id="299467"/>
    <lineage>
        <taxon>Eukaryota</taxon>
        <taxon>Metazoa</taxon>
        <taxon>Ecdysozoa</taxon>
        <taxon>Arthropoda</taxon>
        <taxon>Chelicerata</taxon>
        <taxon>Arachnida</taxon>
        <taxon>Acari</taxon>
        <taxon>Acariformes</taxon>
        <taxon>Trombidiformes</taxon>
        <taxon>Prostigmata</taxon>
        <taxon>Anystina</taxon>
        <taxon>Parasitengona</taxon>
        <taxon>Trombiculoidea</taxon>
        <taxon>Trombiculidae</taxon>
        <taxon>Leptotrombidium</taxon>
    </lineage>
</organism>
<dbReference type="GO" id="GO:0008757">
    <property type="term" value="F:S-adenosylmethionine-dependent methyltransferase activity"/>
    <property type="evidence" value="ECO:0007669"/>
    <property type="project" value="UniProtKB-ARBA"/>
</dbReference>